<dbReference type="PANTHER" id="PTHR43762">
    <property type="entry name" value="L-GULONOLACTONE OXIDASE"/>
    <property type="match status" value="1"/>
</dbReference>
<dbReference type="Pfam" id="PF04030">
    <property type="entry name" value="ALO"/>
    <property type="match status" value="1"/>
</dbReference>
<dbReference type="InterPro" id="IPR010031">
    <property type="entry name" value="FAD_lactone_oxidase-like"/>
</dbReference>
<dbReference type="PIRSF" id="PIRSF000136">
    <property type="entry name" value="LGO_GLO"/>
    <property type="match status" value="1"/>
</dbReference>
<gene>
    <name evidence="6" type="ORF">BG006_001375</name>
</gene>
<dbReference type="InterPro" id="IPR016170">
    <property type="entry name" value="Cytok_DH_C_sf"/>
</dbReference>
<evidence type="ECO:0000256" key="4">
    <source>
        <dbReference type="ARBA" id="ARBA00033418"/>
    </source>
</evidence>
<evidence type="ECO:0000313" key="6">
    <source>
        <dbReference type="EMBL" id="KAF9334841.1"/>
    </source>
</evidence>
<proteinExistence type="predicted"/>
<dbReference type="InterPro" id="IPR016169">
    <property type="entry name" value="FAD-bd_PCMH_sub2"/>
</dbReference>
<comment type="caution">
    <text evidence="6">The sequence shown here is derived from an EMBL/GenBank/DDBJ whole genome shotgun (WGS) entry which is preliminary data.</text>
</comment>
<dbReference type="EC" id="1.1.3.37" evidence="2"/>
<dbReference type="Pfam" id="PF01565">
    <property type="entry name" value="FAD_binding_4"/>
    <property type="match status" value="1"/>
</dbReference>
<evidence type="ECO:0000256" key="1">
    <source>
        <dbReference type="ARBA" id="ARBA00005083"/>
    </source>
</evidence>
<dbReference type="Gene3D" id="3.30.465.10">
    <property type="match status" value="1"/>
</dbReference>
<organism evidence="6 7">
    <name type="scientific">Podila minutissima</name>
    <dbReference type="NCBI Taxonomy" id="64525"/>
    <lineage>
        <taxon>Eukaryota</taxon>
        <taxon>Fungi</taxon>
        <taxon>Fungi incertae sedis</taxon>
        <taxon>Mucoromycota</taxon>
        <taxon>Mortierellomycotina</taxon>
        <taxon>Mortierellomycetes</taxon>
        <taxon>Mortierellales</taxon>
        <taxon>Mortierellaceae</taxon>
        <taxon>Podila</taxon>
    </lineage>
</organism>
<keyword evidence="7" id="KW-1185">Reference proteome</keyword>
<dbReference type="InterPro" id="IPR016167">
    <property type="entry name" value="FAD-bd_PCMH_sub1"/>
</dbReference>
<keyword evidence="3" id="KW-0560">Oxidoreductase</keyword>
<dbReference type="EMBL" id="JAAAUY010000127">
    <property type="protein sequence ID" value="KAF9334841.1"/>
    <property type="molecule type" value="Genomic_DNA"/>
</dbReference>
<dbReference type="GO" id="GO:0016020">
    <property type="term" value="C:membrane"/>
    <property type="evidence" value="ECO:0007669"/>
    <property type="project" value="InterPro"/>
</dbReference>
<dbReference type="SUPFAM" id="SSF56176">
    <property type="entry name" value="FAD-binding/transporter-associated domain-like"/>
    <property type="match status" value="1"/>
</dbReference>
<dbReference type="PANTHER" id="PTHR43762:SF1">
    <property type="entry name" value="D-ARABINONO-1,4-LACTONE OXIDASE"/>
    <property type="match status" value="1"/>
</dbReference>
<name>A0A9P5ST63_9FUNG</name>
<evidence type="ECO:0000313" key="7">
    <source>
        <dbReference type="Proteomes" id="UP000696485"/>
    </source>
</evidence>
<protein>
    <recommendedName>
        <fullName evidence="2">D-arabinono-1,4-lactone oxidase</fullName>
        <ecNumber evidence="2">1.1.3.37</ecNumber>
    </recommendedName>
    <alternativeName>
        <fullName evidence="4">L-galactono-gamma-lactone oxidase</fullName>
    </alternativeName>
</protein>
<evidence type="ECO:0000256" key="3">
    <source>
        <dbReference type="ARBA" id="ARBA00023002"/>
    </source>
</evidence>
<dbReference type="InterPro" id="IPR036318">
    <property type="entry name" value="FAD-bd_PCMH-like_sf"/>
</dbReference>
<dbReference type="GO" id="GO:0071949">
    <property type="term" value="F:FAD binding"/>
    <property type="evidence" value="ECO:0007669"/>
    <property type="project" value="InterPro"/>
</dbReference>
<dbReference type="InterPro" id="IPR007173">
    <property type="entry name" value="ALO_C"/>
</dbReference>
<dbReference type="InterPro" id="IPR006094">
    <property type="entry name" value="Oxid_FAD_bind_N"/>
</dbReference>
<dbReference type="InterPro" id="IPR016166">
    <property type="entry name" value="FAD-bd_PCMH"/>
</dbReference>
<dbReference type="GO" id="GO:0003885">
    <property type="term" value="F:D-arabinono-1,4-lactone oxidase activity"/>
    <property type="evidence" value="ECO:0007669"/>
    <property type="project" value="UniProtKB-EC"/>
</dbReference>
<evidence type="ECO:0000256" key="2">
    <source>
        <dbReference type="ARBA" id="ARBA00013136"/>
    </source>
</evidence>
<accession>A0A9P5ST63</accession>
<feature type="domain" description="FAD-binding PCMH-type" evidence="5">
    <location>
        <begin position="41"/>
        <end position="206"/>
    </location>
</feature>
<dbReference type="Proteomes" id="UP000696485">
    <property type="component" value="Unassembled WGS sequence"/>
</dbReference>
<comment type="pathway">
    <text evidence="1">Cofactor biosynthesis; D-erythroascorbate biosynthesis; dehydro-D-arabinono-1,4-lactone from D-arabinose: step 2/2.</text>
</comment>
<dbReference type="Gene3D" id="3.30.43.10">
    <property type="entry name" value="Uridine Diphospho-n-acetylenolpyruvylglucosamine Reductase, domain 2"/>
    <property type="match status" value="1"/>
</dbReference>
<sequence length="496" mass="56590">MTVLEPIPIEPSTVSGLKVADVVTTLEDDSDTTFSNWAGNQSCTPEHIYYPETLDDIKRYVLQANSEGANLRCVGLGHSWSSTAITDGYLLNMTKMEKVHDPVYSDKEKSWTVEVETGVLVNDLDDALSRHNPPLALPSNVVLESHGAATKTRTLPDLVSQVTIVDATGTLNTFSHDKNPEEFSAATVNLGLLGVVYTYTLRVELDNYRLQTSDTFPLLIDTLSVPDVHGPLLKQMVTTNDQTEIFYWPFNTPGLDSKNDAIWVKQWQRTELSPTVSPKKEWFHELLQKLETRFGDKLYEVMPRHPELTPFLSCLMFDMAKDVDRDEVLEIRNAIHYQQGIDNIPCLDMEMGFKCDENFGNVVRAWNYVIDQLYEYANRNEFPFNLTLEMRFVKASSQMSNAFDTDPEAIYCMMEILSVTNTKGFEAFSANIALYWMKEFNAKPHWAKMWEHIPNIKPYLVKQVGDRFKSFEVVRQKYDPTDMFMNKTFSGLVGPT</sequence>
<evidence type="ECO:0000259" key="5">
    <source>
        <dbReference type="PROSITE" id="PS51387"/>
    </source>
</evidence>
<dbReference type="Gene3D" id="3.40.462.10">
    <property type="entry name" value="FAD-linked oxidases, C-terminal domain"/>
    <property type="match status" value="1"/>
</dbReference>
<reference evidence="6" key="1">
    <citation type="journal article" date="2020" name="Fungal Divers.">
        <title>Resolving the Mortierellaceae phylogeny through synthesis of multi-gene phylogenetics and phylogenomics.</title>
        <authorList>
            <person name="Vandepol N."/>
            <person name="Liber J."/>
            <person name="Desiro A."/>
            <person name="Na H."/>
            <person name="Kennedy M."/>
            <person name="Barry K."/>
            <person name="Grigoriev I.V."/>
            <person name="Miller A.N."/>
            <person name="O'Donnell K."/>
            <person name="Stajich J.E."/>
            <person name="Bonito G."/>
        </authorList>
    </citation>
    <scope>NUCLEOTIDE SEQUENCE</scope>
    <source>
        <strain evidence="6">NVP1</strain>
    </source>
</reference>
<dbReference type="AlphaFoldDB" id="A0A9P5ST63"/>
<dbReference type="PROSITE" id="PS51387">
    <property type="entry name" value="FAD_PCMH"/>
    <property type="match status" value="1"/>
</dbReference>